<gene>
    <name evidence="5" type="ORF">Ae201684_019204</name>
</gene>
<keyword evidence="2" id="KW-0963">Cytoplasm</keyword>
<evidence type="ECO:0000256" key="2">
    <source>
        <dbReference type="ARBA" id="ARBA00022490"/>
    </source>
</evidence>
<proteinExistence type="predicted"/>
<dbReference type="Proteomes" id="UP000481153">
    <property type="component" value="Unassembled WGS sequence"/>
</dbReference>
<evidence type="ECO:0008006" key="7">
    <source>
        <dbReference type="Google" id="ProtNLM"/>
    </source>
</evidence>
<dbReference type="EMBL" id="VJMJ01000487">
    <property type="protein sequence ID" value="KAF0721212.1"/>
    <property type="molecule type" value="Genomic_DNA"/>
</dbReference>
<dbReference type="PANTHER" id="PTHR44085:SF2">
    <property type="entry name" value="SEPIAPTERIN REDUCTASE"/>
    <property type="match status" value="1"/>
</dbReference>
<dbReference type="InterPro" id="IPR051721">
    <property type="entry name" value="Biopterin_syn/organic_redct"/>
</dbReference>
<reference evidence="5 6" key="1">
    <citation type="submission" date="2019-07" db="EMBL/GenBank/DDBJ databases">
        <title>Genomics analysis of Aphanomyces spp. identifies a new class of oomycete effector associated with host adaptation.</title>
        <authorList>
            <person name="Gaulin E."/>
        </authorList>
    </citation>
    <scope>NUCLEOTIDE SEQUENCE [LARGE SCALE GENOMIC DNA]</scope>
    <source>
        <strain evidence="5 6">ATCC 201684</strain>
    </source>
</reference>
<evidence type="ECO:0000313" key="5">
    <source>
        <dbReference type="EMBL" id="KAF0721212.1"/>
    </source>
</evidence>
<evidence type="ECO:0000313" key="6">
    <source>
        <dbReference type="Proteomes" id="UP000481153"/>
    </source>
</evidence>
<dbReference type="GO" id="GO:0005737">
    <property type="term" value="C:cytoplasm"/>
    <property type="evidence" value="ECO:0007669"/>
    <property type="project" value="UniProtKB-SubCell"/>
</dbReference>
<dbReference type="PRINTS" id="PR00081">
    <property type="entry name" value="GDHRDH"/>
</dbReference>
<protein>
    <recommendedName>
        <fullName evidence="7">Sepiapterin reductase</fullName>
    </recommendedName>
</protein>
<comment type="subcellular location">
    <subcellularLocation>
        <location evidence="1">Cytoplasm</location>
    </subcellularLocation>
</comment>
<keyword evidence="3" id="KW-0521">NADP</keyword>
<dbReference type="AlphaFoldDB" id="A0A6G0W3L6"/>
<dbReference type="VEuPathDB" id="FungiDB:AeMF1_004503"/>
<dbReference type="SUPFAM" id="SSF51735">
    <property type="entry name" value="NAD(P)-binding Rossmann-fold domains"/>
    <property type="match status" value="1"/>
</dbReference>
<feature type="non-terminal residue" evidence="5">
    <location>
        <position position="245"/>
    </location>
</feature>
<dbReference type="PANTHER" id="PTHR44085">
    <property type="entry name" value="SEPIAPTERIN REDUCTASE"/>
    <property type="match status" value="1"/>
</dbReference>
<dbReference type="InterPro" id="IPR002347">
    <property type="entry name" value="SDR_fam"/>
</dbReference>
<name>A0A6G0W3L6_9STRA</name>
<organism evidence="5 6">
    <name type="scientific">Aphanomyces euteiches</name>
    <dbReference type="NCBI Taxonomy" id="100861"/>
    <lineage>
        <taxon>Eukaryota</taxon>
        <taxon>Sar</taxon>
        <taxon>Stramenopiles</taxon>
        <taxon>Oomycota</taxon>
        <taxon>Saprolegniomycetes</taxon>
        <taxon>Saprolegniales</taxon>
        <taxon>Verrucalvaceae</taxon>
        <taxon>Aphanomyces</taxon>
    </lineage>
</organism>
<dbReference type="InterPro" id="IPR036291">
    <property type="entry name" value="NAD(P)-bd_dom_sf"/>
</dbReference>
<keyword evidence="4" id="KW-0560">Oxidoreductase</keyword>
<evidence type="ECO:0000256" key="1">
    <source>
        <dbReference type="ARBA" id="ARBA00004496"/>
    </source>
</evidence>
<dbReference type="GO" id="GO:0006729">
    <property type="term" value="P:tetrahydrobiopterin biosynthetic process"/>
    <property type="evidence" value="ECO:0007669"/>
    <property type="project" value="TreeGrafter"/>
</dbReference>
<dbReference type="Pfam" id="PF00106">
    <property type="entry name" value="adh_short"/>
    <property type="match status" value="1"/>
</dbReference>
<dbReference type="Gene3D" id="3.40.50.720">
    <property type="entry name" value="NAD(P)-binding Rossmann-like Domain"/>
    <property type="match status" value="1"/>
</dbReference>
<comment type="caution">
    <text evidence="5">The sequence shown here is derived from an EMBL/GenBank/DDBJ whole genome shotgun (WGS) entry which is preliminary data.</text>
</comment>
<dbReference type="GO" id="GO:0004757">
    <property type="term" value="F:sepiapterin reductase (NADP+) activity"/>
    <property type="evidence" value="ECO:0007669"/>
    <property type="project" value="TreeGrafter"/>
</dbReference>
<evidence type="ECO:0000256" key="3">
    <source>
        <dbReference type="ARBA" id="ARBA00022857"/>
    </source>
</evidence>
<keyword evidence="6" id="KW-1185">Reference proteome</keyword>
<sequence>MSLVLVTGASRGFGRALALAFTEELSAANEGDLYLHLWSRDTAGLAATTEAIQATWKSQDQALHATQTAVDLSDQRAYCDTINNFLSDIAKLSLKRIVIVHNAGSLGEVGRIANVSSPQANQKHMELNVNSVLWFNKRFLEAYGQASSGEKPHICSMSVLSMPSNHLLHVVSTASSKVYLPRIFSKPCLLAARDMHFRVVAIEEPNVKTLNYAPGPMETEMNNALRTGPSTDASLQTMFQKLHAE</sequence>
<accession>A0A6G0W3L6</accession>
<evidence type="ECO:0000256" key="4">
    <source>
        <dbReference type="ARBA" id="ARBA00023002"/>
    </source>
</evidence>